<proteinExistence type="predicted"/>
<organism evidence="1 2">
    <name type="scientific">Neopusillimonas maritima</name>
    <dbReference type="NCBI Taxonomy" id="2026239"/>
    <lineage>
        <taxon>Bacteria</taxon>
        <taxon>Pseudomonadati</taxon>
        <taxon>Pseudomonadota</taxon>
        <taxon>Betaproteobacteria</taxon>
        <taxon>Burkholderiales</taxon>
        <taxon>Alcaligenaceae</taxon>
        <taxon>Neopusillimonas</taxon>
    </lineage>
</organism>
<comment type="caution">
    <text evidence="1">The sequence shown here is derived from an EMBL/GenBank/DDBJ whole genome shotgun (WGS) entry which is preliminary data.</text>
</comment>
<evidence type="ECO:0000313" key="2">
    <source>
        <dbReference type="Proteomes" id="UP000266483"/>
    </source>
</evidence>
<name>A0ABX9MS35_9BURK</name>
<sequence length="34" mass="3668">MLVGYMDPSTFLGGSIQLNPDAARKAFDEKVAKP</sequence>
<evidence type="ECO:0000313" key="1">
    <source>
        <dbReference type="EMBL" id="RII81663.1"/>
    </source>
</evidence>
<reference evidence="1 2" key="1">
    <citation type="submission" date="2017-08" db="EMBL/GenBank/DDBJ databases">
        <title>Pusillimonas indicus sp. nov., a member of the family Alcaligenaceae isolated from surface seawater.</title>
        <authorList>
            <person name="Li J."/>
        </authorList>
    </citation>
    <scope>NUCLEOTIDE SEQUENCE [LARGE SCALE GENOMIC DNA]</scope>
    <source>
        <strain evidence="1 2">17-4A</strain>
    </source>
</reference>
<accession>A0ABX9MS35</accession>
<gene>
    <name evidence="1" type="ORF">CJO09_15265</name>
</gene>
<dbReference type="Proteomes" id="UP000266483">
    <property type="component" value="Unassembled WGS sequence"/>
</dbReference>
<dbReference type="EMBL" id="NQOU01000012">
    <property type="protein sequence ID" value="RII81663.1"/>
    <property type="molecule type" value="Genomic_DNA"/>
</dbReference>
<keyword evidence="2" id="KW-1185">Reference proteome</keyword>
<protein>
    <submittedName>
        <fullName evidence="1">Uncharacterized protein</fullName>
    </submittedName>
</protein>